<protein>
    <submittedName>
        <fullName evidence="1">Uncharacterized protein</fullName>
    </submittedName>
</protein>
<organism evidence="1 2">
    <name type="scientific">Boeremia exigua</name>
    <dbReference type="NCBI Taxonomy" id="749465"/>
    <lineage>
        <taxon>Eukaryota</taxon>
        <taxon>Fungi</taxon>
        <taxon>Dikarya</taxon>
        <taxon>Ascomycota</taxon>
        <taxon>Pezizomycotina</taxon>
        <taxon>Dothideomycetes</taxon>
        <taxon>Pleosporomycetidae</taxon>
        <taxon>Pleosporales</taxon>
        <taxon>Pleosporineae</taxon>
        <taxon>Didymellaceae</taxon>
        <taxon>Boeremia</taxon>
    </lineage>
</organism>
<accession>A0ACC2HQE0</accession>
<dbReference type="Proteomes" id="UP001153331">
    <property type="component" value="Unassembled WGS sequence"/>
</dbReference>
<keyword evidence="2" id="KW-1185">Reference proteome</keyword>
<comment type="caution">
    <text evidence="1">The sequence shown here is derived from an EMBL/GenBank/DDBJ whole genome shotgun (WGS) entry which is preliminary data.</text>
</comment>
<evidence type="ECO:0000313" key="2">
    <source>
        <dbReference type="Proteomes" id="UP001153331"/>
    </source>
</evidence>
<name>A0ACC2HQE0_9PLEO</name>
<gene>
    <name evidence="1" type="ORF">OPT61_g10287</name>
</gene>
<dbReference type="EMBL" id="JAPHNI010001578">
    <property type="protein sequence ID" value="KAJ8105261.1"/>
    <property type="molecule type" value="Genomic_DNA"/>
</dbReference>
<proteinExistence type="predicted"/>
<evidence type="ECO:0000313" key="1">
    <source>
        <dbReference type="EMBL" id="KAJ8105261.1"/>
    </source>
</evidence>
<sequence length="470" mass="51939">MEHYRKWIATPSRRREACHPSADELRQLTARPHLLSVLSEQLPETRAEKAVWYRRSYKLKRYTPLNPTSGTAWLERSPVTSTDSPASKDSSDKDGPSGAAQVPPGTAVTTSNNAWVVRDNDGLAGSDMSLPGQCSCQRSLGHEVNDQTPRWPITPTVHIAASPIPHCVNSHDDTPLPPQEIPNDTEVIVNPSTSSRGPTRYRRRRRNTSPTPPSGEEQNYPPEGSSSRAYNEPSELYGMHEGDPSSSTQHSRDKGKAPADPKLRANYYMRELVYQSRVFLGEMQQTFADLQTVVRDNRSVERHDGQDARMSAADRHRTPIHDEPDTRIIMWGDTQLPEEISRFQEREFMRLALLRVQLRSLHTRLMGVEALCELFQHTAREVFGHARGDTVQSPQSPIELPGHRGSQYGPRSSSSSLVVELPGDSVFDAELSGVSGTGDSRGDSGYVPGLEGSGAFELRGGSYLGVGGAV</sequence>
<reference evidence="1" key="1">
    <citation type="submission" date="2022-11" db="EMBL/GenBank/DDBJ databases">
        <title>Genome Sequence of Boeremia exigua.</title>
        <authorList>
            <person name="Buettner E."/>
        </authorList>
    </citation>
    <scope>NUCLEOTIDE SEQUENCE</scope>
    <source>
        <strain evidence="1">CU02</strain>
    </source>
</reference>